<sequence length="713" mass="77762">MRPDAHRDLKQLRSVTLRGTERDRLLARLRLERALDAVDWTPRGLPAGALLLVRRLVATRGARTPLARTVTQALHEHSRNARRPWLDEHAAEAEAVWFDRGELAACLARDAVRGRVSQRWWWPGVLEGRDPAQWLREHVLDHGERVVSLLAMLCARGDAVAWLARLPEPDAARGLDALIRDYAVPSVQYPTRQSHSPDLDNRNGDFASGRPDSNTAPTASTAKTSTTAAAHTAQVSTSLSASPRAVARLLAAAPELPRARLPAPAQRLLAHARVAMHDPNWLRSQEFVDTLHRWIDSQTVNAIEPAAPERHEPATRAIHGTDASASSPIRIVDASQTLVSAPPRTHQAAVPDREAHPTFPDSPAQARINTTQADLPATSAQAARTAAANNSNPQATIEPGVSDRAANMDAAETEALSAPVIDPATHIDGSPTPSPPESVGNEYTAHTIDTNFGGLLYLLNVALALELYGDFTSPRTPGIALSPWDWLAMIGRAWFGASFRTDPLDALLAKLAGRGANQRPGADFDPGRDASMPDAWLRPWGEIDRLGYRADAGRLRLCHPQGFVVFDQLRDRELSPAAQAANLCATREHLRGATLQRMARSPSPAGSRRPAQRWLDRQLPYLRARLARALGLDAHEADLPAQVCRHRARLRCDLTHIDVHLSLASLPLSLRIAGLDRDPGWIPAAGRSIRFHFDAAGFDTISPDRADRAGDRA</sequence>
<feature type="compositionally biased region" description="Low complexity" evidence="1">
    <location>
        <begin position="213"/>
        <end position="229"/>
    </location>
</feature>
<feature type="region of interest" description="Disordered" evidence="1">
    <location>
        <begin position="422"/>
        <end position="442"/>
    </location>
</feature>
<name>A0A120AFH3_9GAMM</name>
<dbReference type="EMBL" id="JAJA02000001">
    <property type="protein sequence ID" value="KWS02992.1"/>
    <property type="molecule type" value="Genomic_DNA"/>
</dbReference>
<protein>
    <submittedName>
        <fullName evidence="2">Uncharacterized protein</fullName>
    </submittedName>
</protein>
<evidence type="ECO:0000313" key="3">
    <source>
        <dbReference type="Proteomes" id="UP000023435"/>
    </source>
</evidence>
<organism evidence="2 3">
    <name type="scientific">Lysobacter capsici AZ78</name>
    <dbReference type="NCBI Taxonomy" id="1444315"/>
    <lineage>
        <taxon>Bacteria</taxon>
        <taxon>Pseudomonadati</taxon>
        <taxon>Pseudomonadota</taxon>
        <taxon>Gammaproteobacteria</taxon>
        <taxon>Lysobacterales</taxon>
        <taxon>Lysobacteraceae</taxon>
        <taxon>Lysobacter</taxon>
    </lineage>
</organism>
<dbReference type="AlphaFoldDB" id="A0A120AFH3"/>
<feature type="region of interest" description="Disordered" evidence="1">
    <location>
        <begin position="375"/>
        <end position="399"/>
    </location>
</feature>
<dbReference type="Proteomes" id="UP000023435">
    <property type="component" value="Unassembled WGS sequence"/>
</dbReference>
<reference evidence="2 3" key="1">
    <citation type="journal article" date="2014" name="Genome Announc.">
        <title>Draft Genome Sequence of Lysobacter capsici AZ78, a Bacterium Antagonistic to Plant-Pathogenic Oomycetes.</title>
        <authorList>
            <person name="Puopolo G."/>
            <person name="Sonego P."/>
            <person name="Engelen K."/>
            <person name="Pertot I."/>
        </authorList>
    </citation>
    <scope>NUCLEOTIDE SEQUENCE [LARGE SCALE GENOMIC DNA]</scope>
    <source>
        <strain evidence="2 3">AZ78</strain>
    </source>
</reference>
<gene>
    <name evidence="2" type="ORF">AZ78_0538</name>
</gene>
<feature type="compositionally biased region" description="Low complexity" evidence="1">
    <location>
        <begin position="377"/>
        <end position="392"/>
    </location>
</feature>
<comment type="caution">
    <text evidence="2">The sequence shown here is derived from an EMBL/GenBank/DDBJ whole genome shotgun (WGS) entry which is preliminary data.</text>
</comment>
<proteinExistence type="predicted"/>
<keyword evidence="3" id="KW-1185">Reference proteome</keyword>
<evidence type="ECO:0000256" key="1">
    <source>
        <dbReference type="SAM" id="MobiDB-lite"/>
    </source>
</evidence>
<evidence type="ECO:0000313" key="2">
    <source>
        <dbReference type="EMBL" id="KWS02992.1"/>
    </source>
</evidence>
<feature type="region of interest" description="Disordered" evidence="1">
    <location>
        <begin position="188"/>
        <end position="229"/>
    </location>
</feature>
<accession>A0A120AFH3</accession>